<organism evidence="2 3">
    <name type="scientific">Thalassiosira oceanica</name>
    <name type="common">Marine diatom</name>
    <dbReference type="NCBI Taxonomy" id="159749"/>
    <lineage>
        <taxon>Eukaryota</taxon>
        <taxon>Sar</taxon>
        <taxon>Stramenopiles</taxon>
        <taxon>Ochrophyta</taxon>
        <taxon>Bacillariophyta</taxon>
        <taxon>Coscinodiscophyceae</taxon>
        <taxon>Thalassiosirophycidae</taxon>
        <taxon>Thalassiosirales</taxon>
        <taxon>Thalassiosiraceae</taxon>
        <taxon>Thalassiosira</taxon>
    </lineage>
</organism>
<accession>K0RGY7</accession>
<evidence type="ECO:0000313" key="2">
    <source>
        <dbReference type="EMBL" id="EJK51559.1"/>
    </source>
</evidence>
<keyword evidence="3" id="KW-1185">Reference proteome</keyword>
<proteinExistence type="predicted"/>
<dbReference type="OrthoDB" id="49038at2759"/>
<comment type="caution">
    <text evidence="2">The sequence shown here is derived from an EMBL/GenBank/DDBJ whole genome shotgun (WGS) entry which is preliminary data.</text>
</comment>
<gene>
    <name evidence="2" type="ORF">THAOC_29257</name>
</gene>
<evidence type="ECO:0000313" key="3">
    <source>
        <dbReference type="Proteomes" id="UP000266841"/>
    </source>
</evidence>
<dbReference type="EMBL" id="AGNL01041441">
    <property type="protein sequence ID" value="EJK51559.1"/>
    <property type="molecule type" value="Genomic_DNA"/>
</dbReference>
<dbReference type="AlphaFoldDB" id="K0RGY7"/>
<feature type="region of interest" description="Disordered" evidence="1">
    <location>
        <begin position="158"/>
        <end position="207"/>
    </location>
</feature>
<sequence length="207" mass="22843">MWKGEASEKNSVGLVLTRLPFGSSPAPDKFCTVSETVFDLGGDLLTCDEWDPTALPSPYADVIPQPKRLDDEIPFGVAEEADVSLDESCVGGVDGYIDDGITVALDTPETTGLISRAAQAVAMALFLIFRPLAKGLASPCSRPPPGRRGLLRNAELHHFHDRQHRHPTLRPTPPPRRKRFHQLRRPEIGHQKRRGHAVQERRPGVQP</sequence>
<reference evidence="2 3" key="1">
    <citation type="journal article" date="2012" name="Genome Biol.">
        <title>Genome and low-iron response of an oceanic diatom adapted to chronic iron limitation.</title>
        <authorList>
            <person name="Lommer M."/>
            <person name="Specht M."/>
            <person name="Roy A.S."/>
            <person name="Kraemer L."/>
            <person name="Andreson R."/>
            <person name="Gutowska M.A."/>
            <person name="Wolf J."/>
            <person name="Bergner S.V."/>
            <person name="Schilhabel M.B."/>
            <person name="Klostermeier U.C."/>
            <person name="Beiko R.G."/>
            <person name="Rosenstiel P."/>
            <person name="Hippler M."/>
            <person name="Laroche J."/>
        </authorList>
    </citation>
    <scope>NUCLEOTIDE SEQUENCE [LARGE SCALE GENOMIC DNA]</scope>
    <source>
        <strain evidence="2 3">CCMP1005</strain>
    </source>
</reference>
<name>K0RGY7_THAOC</name>
<protein>
    <submittedName>
        <fullName evidence="2">Uncharacterized protein</fullName>
    </submittedName>
</protein>
<feature type="compositionally biased region" description="Basic residues" evidence="1">
    <location>
        <begin position="159"/>
        <end position="168"/>
    </location>
</feature>
<evidence type="ECO:0000256" key="1">
    <source>
        <dbReference type="SAM" id="MobiDB-lite"/>
    </source>
</evidence>
<feature type="non-terminal residue" evidence="2">
    <location>
        <position position="207"/>
    </location>
</feature>
<feature type="compositionally biased region" description="Basic and acidic residues" evidence="1">
    <location>
        <begin position="197"/>
        <end position="207"/>
    </location>
</feature>
<dbReference type="Proteomes" id="UP000266841">
    <property type="component" value="Unassembled WGS sequence"/>
</dbReference>